<feature type="compositionally biased region" description="Polar residues" evidence="1">
    <location>
        <begin position="29"/>
        <end position="40"/>
    </location>
</feature>
<sequence>MILADVTRSSSGREEYCLCHSKDFTAHSSTRTNVYPSSQGDGMKGASQVL</sequence>
<dbReference type="InParanoid" id="A0A061FUK5"/>
<proteinExistence type="predicted"/>
<feature type="region of interest" description="Disordered" evidence="1">
    <location>
        <begin position="29"/>
        <end position="50"/>
    </location>
</feature>
<dbReference type="AlphaFoldDB" id="A0A061FUK5"/>
<evidence type="ECO:0000256" key="1">
    <source>
        <dbReference type="SAM" id="MobiDB-lite"/>
    </source>
</evidence>
<gene>
    <name evidence="2" type="ORF">TCM_011958</name>
</gene>
<accession>A0A061FUK5</accession>
<dbReference type="HOGENOM" id="CLU_3128137_0_0_1"/>
<reference evidence="2 3" key="1">
    <citation type="journal article" date="2013" name="Genome Biol.">
        <title>The genome sequence of the most widely cultivated cacao type and its use to identify candidate genes regulating pod color.</title>
        <authorList>
            <person name="Motamayor J.C."/>
            <person name="Mockaitis K."/>
            <person name="Schmutz J."/>
            <person name="Haiminen N."/>
            <person name="Iii D.L."/>
            <person name="Cornejo O."/>
            <person name="Findley S.D."/>
            <person name="Zheng P."/>
            <person name="Utro F."/>
            <person name="Royaert S."/>
            <person name="Saski C."/>
            <person name="Jenkins J."/>
            <person name="Podicheti R."/>
            <person name="Zhao M."/>
            <person name="Scheffler B.E."/>
            <person name="Stack J.C."/>
            <person name="Feltus F.A."/>
            <person name="Mustiga G.M."/>
            <person name="Amores F."/>
            <person name="Phillips W."/>
            <person name="Marelli J.P."/>
            <person name="May G.D."/>
            <person name="Shapiro H."/>
            <person name="Ma J."/>
            <person name="Bustamante C.D."/>
            <person name="Schnell R.J."/>
            <person name="Main D."/>
            <person name="Gilbert D."/>
            <person name="Parida L."/>
            <person name="Kuhn D.N."/>
        </authorList>
    </citation>
    <scope>NUCLEOTIDE SEQUENCE [LARGE SCALE GENOMIC DNA]</scope>
    <source>
        <strain evidence="3">cv. Matina 1-6</strain>
    </source>
</reference>
<dbReference type="Proteomes" id="UP000026915">
    <property type="component" value="Chromosome 3"/>
</dbReference>
<dbReference type="Gramene" id="EOY20572">
    <property type="protein sequence ID" value="EOY20572"/>
    <property type="gene ID" value="TCM_011958"/>
</dbReference>
<dbReference type="EMBL" id="CM001881">
    <property type="protein sequence ID" value="EOY20572.1"/>
    <property type="molecule type" value="Genomic_DNA"/>
</dbReference>
<organism evidence="2 3">
    <name type="scientific">Theobroma cacao</name>
    <name type="common">Cacao</name>
    <name type="synonym">Cocoa</name>
    <dbReference type="NCBI Taxonomy" id="3641"/>
    <lineage>
        <taxon>Eukaryota</taxon>
        <taxon>Viridiplantae</taxon>
        <taxon>Streptophyta</taxon>
        <taxon>Embryophyta</taxon>
        <taxon>Tracheophyta</taxon>
        <taxon>Spermatophyta</taxon>
        <taxon>Magnoliopsida</taxon>
        <taxon>eudicotyledons</taxon>
        <taxon>Gunneridae</taxon>
        <taxon>Pentapetalae</taxon>
        <taxon>rosids</taxon>
        <taxon>malvids</taxon>
        <taxon>Malvales</taxon>
        <taxon>Malvaceae</taxon>
        <taxon>Byttnerioideae</taxon>
        <taxon>Theobroma</taxon>
    </lineage>
</organism>
<evidence type="ECO:0000313" key="3">
    <source>
        <dbReference type="Proteomes" id="UP000026915"/>
    </source>
</evidence>
<evidence type="ECO:0000313" key="2">
    <source>
        <dbReference type="EMBL" id="EOY20572.1"/>
    </source>
</evidence>
<keyword evidence="3" id="KW-1185">Reference proteome</keyword>
<protein>
    <submittedName>
        <fullName evidence="2">Uncharacterized protein</fullName>
    </submittedName>
</protein>
<name>A0A061FUK5_THECC</name>